<dbReference type="Proteomes" id="UP000324222">
    <property type="component" value="Unassembled WGS sequence"/>
</dbReference>
<name>A0A5B7EWW9_PORTR</name>
<feature type="region of interest" description="Disordered" evidence="1">
    <location>
        <begin position="1"/>
        <end position="31"/>
    </location>
</feature>
<evidence type="ECO:0000313" key="2">
    <source>
        <dbReference type="EMBL" id="MPC37676.1"/>
    </source>
</evidence>
<sequence length="205" mass="22386">MRSLRVGGRSPVSEDHLRTSHQQRHALRTAPRRASLVRHRPLVPRQTIVVMFFACYNMMKDSPACFQFLQLAEPPVRPLPRCGGGRTSGGLDAIHQKQQAEPQLLHSLQISSLGGTDLAGRSEVARVFCKPTPGTFRPTWRGNHVHLGGCYGELGDGMTQRIELNDDGVALGGQTNDGFIKIDGAINVDQQRGVIAVASVPRLHA</sequence>
<keyword evidence="3" id="KW-1185">Reference proteome</keyword>
<protein>
    <submittedName>
        <fullName evidence="2">Uncharacterized protein</fullName>
    </submittedName>
</protein>
<proteinExistence type="predicted"/>
<reference evidence="2 3" key="1">
    <citation type="submission" date="2019-05" db="EMBL/GenBank/DDBJ databases">
        <title>Another draft genome of Portunus trituberculatus and its Hox gene families provides insights of decapod evolution.</title>
        <authorList>
            <person name="Jeong J.-H."/>
            <person name="Song I."/>
            <person name="Kim S."/>
            <person name="Choi T."/>
            <person name="Kim D."/>
            <person name="Ryu S."/>
            <person name="Kim W."/>
        </authorList>
    </citation>
    <scope>NUCLEOTIDE SEQUENCE [LARGE SCALE GENOMIC DNA]</scope>
    <source>
        <tissue evidence="2">Muscle</tissue>
    </source>
</reference>
<feature type="compositionally biased region" description="Basic residues" evidence="1">
    <location>
        <begin position="19"/>
        <end position="31"/>
    </location>
</feature>
<evidence type="ECO:0000313" key="3">
    <source>
        <dbReference type="Proteomes" id="UP000324222"/>
    </source>
</evidence>
<organism evidence="2 3">
    <name type="scientific">Portunus trituberculatus</name>
    <name type="common">Swimming crab</name>
    <name type="synonym">Neptunus trituberculatus</name>
    <dbReference type="NCBI Taxonomy" id="210409"/>
    <lineage>
        <taxon>Eukaryota</taxon>
        <taxon>Metazoa</taxon>
        <taxon>Ecdysozoa</taxon>
        <taxon>Arthropoda</taxon>
        <taxon>Crustacea</taxon>
        <taxon>Multicrustacea</taxon>
        <taxon>Malacostraca</taxon>
        <taxon>Eumalacostraca</taxon>
        <taxon>Eucarida</taxon>
        <taxon>Decapoda</taxon>
        <taxon>Pleocyemata</taxon>
        <taxon>Brachyura</taxon>
        <taxon>Eubrachyura</taxon>
        <taxon>Portunoidea</taxon>
        <taxon>Portunidae</taxon>
        <taxon>Portuninae</taxon>
        <taxon>Portunus</taxon>
    </lineage>
</organism>
<evidence type="ECO:0000256" key="1">
    <source>
        <dbReference type="SAM" id="MobiDB-lite"/>
    </source>
</evidence>
<dbReference type="EMBL" id="VSRR010003850">
    <property type="protein sequence ID" value="MPC37676.1"/>
    <property type="molecule type" value="Genomic_DNA"/>
</dbReference>
<comment type="caution">
    <text evidence="2">The sequence shown here is derived from an EMBL/GenBank/DDBJ whole genome shotgun (WGS) entry which is preliminary data.</text>
</comment>
<gene>
    <name evidence="2" type="ORF">E2C01_031166</name>
</gene>
<dbReference type="AlphaFoldDB" id="A0A5B7EWW9"/>
<accession>A0A5B7EWW9</accession>